<dbReference type="PANTHER" id="PTHR12713">
    <property type="entry name" value="VACUOLAR ATP SYNTHASE SUBUNIT G"/>
    <property type="match status" value="1"/>
</dbReference>
<dbReference type="GO" id="GO:0016887">
    <property type="term" value="F:ATP hydrolysis activity"/>
    <property type="evidence" value="ECO:0007669"/>
    <property type="project" value="TreeGrafter"/>
</dbReference>
<dbReference type="AlphaFoldDB" id="A0A899FP68"/>
<gene>
    <name evidence="7" type="ORF">MERGE_000028</name>
</gene>
<keyword evidence="4 5" id="KW-0406">Ion transport</keyword>
<organism evidence="7 8">
    <name type="scientific">Pneumocystis wakefieldiae</name>
    <dbReference type="NCBI Taxonomy" id="38082"/>
    <lineage>
        <taxon>Eukaryota</taxon>
        <taxon>Fungi</taxon>
        <taxon>Dikarya</taxon>
        <taxon>Ascomycota</taxon>
        <taxon>Taphrinomycotina</taxon>
        <taxon>Pneumocystomycetes</taxon>
        <taxon>Pneumocystaceae</taxon>
        <taxon>Pneumocystis</taxon>
    </lineage>
</organism>
<name>A0A899FP68_9ASCO</name>
<keyword evidence="6" id="KW-0175">Coiled coil</keyword>
<comment type="similarity">
    <text evidence="1 5">Belongs to the V-ATPase G subunit family.</text>
</comment>
<dbReference type="Pfam" id="PF03179">
    <property type="entry name" value="V-ATPase_G"/>
    <property type="match status" value="1"/>
</dbReference>
<dbReference type="GO" id="GO:0046961">
    <property type="term" value="F:proton-transporting ATPase activity, rotational mechanism"/>
    <property type="evidence" value="ECO:0007669"/>
    <property type="project" value="InterPro"/>
</dbReference>
<keyword evidence="8" id="KW-1185">Reference proteome</keyword>
<sequence>MSVEGSSGIQTLLEVEKESQKIVQKARECRAQGLKNARSEAQAVIEEYRLQKEQEFEKYKKELAGSNLKEEELHNKILNDKLENIRQHAASKKEETIEKMIEIFTTGSLETHPNASLQIFRNLSMKNLEREPTT</sequence>
<dbReference type="Gene3D" id="1.20.5.2950">
    <property type="match status" value="1"/>
</dbReference>
<evidence type="ECO:0000256" key="2">
    <source>
        <dbReference type="ARBA" id="ARBA00022448"/>
    </source>
</evidence>
<dbReference type="EMBL" id="CP054539">
    <property type="protein sequence ID" value="QSL65750.1"/>
    <property type="molecule type" value="Genomic_DNA"/>
</dbReference>
<feature type="coiled-coil region" evidence="6">
    <location>
        <begin position="31"/>
        <end position="99"/>
    </location>
</feature>
<dbReference type="InterPro" id="IPR005124">
    <property type="entry name" value="V-ATPase_G"/>
</dbReference>
<dbReference type="OrthoDB" id="250802at2759"/>
<evidence type="ECO:0000313" key="7">
    <source>
        <dbReference type="EMBL" id="QSL65750.1"/>
    </source>
</evidence>
<dbReference type="GO" id="GO:0000221">
    <property type="term" value="C:vacuolar proton-transporting V-type ATPase, V1 domain"/>
    <property type="evidence" value="ECO:0007669"/>
    <property type="project" value="TreeGrafter"/>
</dbReference>
<accession>A0A899FP68</accession>
<keyword evidence="2 5" id="KW-0813">Transport</keyword>
<dbReference type="Proteomes" id="UP000663699">
    <property type="component" value="Chromosome 8"/>
</dbReference>
<comment type="function">
    <text evidence="5">Subunit of the V1 complex of vacuolar(H+)-ATPase (V-ATPase), a multisubunit enzyme composed of a peripheral complex (V1) that hydrolyzes ATP and a membrane integral complex (V0) that translocates protons. V-ATPase is responsible for acidifying and maintaining the pH of intracellular compartments and in some cell types, is targeted to the plasma membrane, where it is responsible for acidifying the extracellular environment.</text>
</comment>
<reference evidence="7" key="1">
    <citation type="submission" date="2020-06" db="EMBL/GenBank/DDBJ databases">
        <title>Genomes of multiple members of Pneumocystis genus reveal paths to human pathogen Pneumocystis jirovecii.</title>
        <authorList>
            <person name="Cisse O.H."/>
            <person name="Ma L."/>
            <person name="Dekker J."/>
            <person name="Khil P."/>
            <person name="Jo J."/>
            <person name="Brenchley J."/>
            <person name="Blair R."/>
            <person name="Pahar B."/>
            <person name="Chabe M."/>
            <person name="Van Rompay K.A."/>
            <person name="Keesler R."/>
            <person name="Sukura A."/>
            <person name="Hirsch V."/>
            <person name="Kutty G."/>
            <person name="Liu Y."/>
            <person name="Peng L."/>
            <person name="Chen J."/>
            <person name="Song J."/>
            <person name="Weissenbacher-Lang C."/>
            <person name="Xu J."/>
            <person name="Upham N.S."/>
            <person name="Stajich J.E."/>
            <person name="Cuomo C.A."/>
            <person name="Cushion M.T."/>
            <person name="Kovacs J.A."/>
        </authorList>
    </citation>
    <scope>NUCLEOTIDE SEQUENCE</scope>
    <source>
        <strain evidence="7">2A</strain>
    </source>
</reference>
<evidence type="ECO:0000256" key="3">
    <source>
        <dbReference type="ARBA" id="ARBA00022781"/>
    </source>
</evidence>
<comment type="subunit">
    <text evidence="5">V-ATPase is a heteromultimeric enzyme made up of two complexes: the ATP-hydrolytic V1 complex and the proton translocation V0 complex.</text>
</comment>
<keyword evidence="3 5" id="KW-0375">Hydrogen ion transport</keyword>
<proteinExistence type="inferred from homology"/>
<dbReference type="PANTHER" id="PTHR12713:SF11">
    <property type="entry name" value="V-TYPE PROTON ATPASE SUBUNIT G"/>
    <property type="match status" value="1"/>
</dbReference>
<evidence type="ECO:0000256" key="1">
    <source>
        <dbReference type="ARBA" id="ARBA00010066"/>
    </source>
</evidence>
<evidence type="ECO:0000256" key="4">
    <source>
        <dbReference type="ARBA" id="ARBA00023065"/>
    </source>
</evidence>
<protein>
    <recommendedName>
        <fullName evidence="5">V-type proton ATPase subunit G</fullName>
    </recommendedName>
</protein>
<evidence type="ECO:0000256" key="6">
    <source>
        <dbReference type="SAM" id="Coils"/>
    </source>
</evidence>
<evidence type="ECO:0000313" key="8">
    <source>
        <dbReference type="Proteomes" id="UP000663699"/>
    </source>
</evidence>
<evidence type="ECO:0000256" key="5">
    <source>
        <dbReference type="RuleBase" id="RU364019"/>
    </source>
</evidence>
<dbReference type="NCBIfam" id="TIGR01147">
    <property type="entry name" value="V_ATP_synt_G"/>
    <property type="match status" value="1"/>
</dbReference>